<keyword evidence="3" id="KW-1133">Transmembrane helix</keyword>
<proteinExistence type="predicted"/>
<keyword evidence="3" id="KW-0472">Membrane</keyword>
<dbReference type="EMBL" id="UZAG01003375">
    <property type="protein sequence ID" value="VDO15246.1"/>
    <property type="molecule type" value="Genomic_DNA"/>
</dbReference>
<dbReference type="PANTHER" id="PTHR24637:SF374">
    <property type="entry name" value="CUTICLE COLLAGEN DPY-7"/>
    <property type="match status" value="1"/>
</dbReference>
<evidence type="ECO:0000256" key="2">
    <source>
        <dbReference type="SAM" id="MobiDB-lite"/>
    </source>
</evidence>
<sequence length="176" mass="18896">MLKMKHSNVLFINESSTKLSLSIKLSYASVIISLICITSMLIVLPFLCLKLDYASNQIMERMNNFGVTSKNLWHDIILIRSNGRIKRQGYGETSIMNSDETEGQCGSCVELRCPPGTPGPSGLDGEDGTNGEPGRPGKPGLDGLDIPLEPEPSSPCVICPAGPPGNRGRQGEPGRP</sequence>
<evidence type="ECO:0000313" key="6">
    <source>
        <dbReference type="Proteomes" id="UP000280834"/>
    </source>
</evidence>
<dbReference type="SMART" id="SM01088">
    <property type="entry name" value="Col_cuticle_N"/>
    <property type="match status" value="1"/>
</dbReference>
<dbReference type="GO" id="GO:0042302">
    <property type="term" value="F:structural constituent of cuticle"/>
    <property type="evidence" value="ECO:0007669"/>
    <property type="project" value="InterPro"/>
</dbReference>
<dbReference type="InterPro" id="IPR002486">
    <property type="entry name" value="Col_cuticle_N"/>
</dbReference>
<reference evidence="5 6" key="2">
    <citation type="submission" date="2018-11" db="EMBL/GenBank/DDBJ databases">
        <authorList>
            <consortium name="Pathogen Informatics"/>
        </authorList>
    </citation>
    <scope>NUCLEOTIDE SEQUENCE [LARGE SCALE GENOMIC DNA]</scope>
</reference>
<evidence type="ECO:0000256" key="3">
    <source>
        <dbReference type="SAM" id="Phobius"/>
    </source>
</evidence>
<gene>
    <name evidence="5" type="ORF">BTMF_LOCUS3663</name>
</gene>
<feature type="domain" description="Nematode cuticle collagen N-terminal" evidence="4">
    <location>
        <begin position="24"/>
        <end position="76"/>
    </location>
</feature>
<evidence type="ECO:0000256" key="1">
    <source>
        <dbReference type="ARBA" id="ARBA00022737"/>
    </source>
</evidence>
<reference evidence="7" key="1">
    <citation type="submission" date="2017-02" db="UniProtKB">
        <authorList>
            <consortium name="WormBaseParasite"/>
        </authorList>
    </citation>
    <scope>IDENTIFICATION</scope>
</reference>
<dbReference type="Proteomes" id="UP000280834">
    <property type="component" value="Unassembled WGS sequence"/>
</dbReference>
<dbReference type="STRING" id="42155.A0A0R3QDD1"/>
<feature type="transmembrane region" description="Helical" evidence="3">
    <location>
        <begin position="25"/>
        <end position="49"/>
    </location>
</feature>
<accession>A0A0R3QDD1</accession>
<name>A0A0R3QDD1_9BILA</name>
<evidence type="ECO:0000313" key="5">
    <source>
        <dbReference type="EMBL" id="VDO15246.1"/>
    </source>
</evidence>
<feature type="region of interest" description="Disordered" evidence="2">
    <location>
        <begin position="116"/>
        <end position="176"/>
    </location>
</feature>
<keyword evidence="1" id="KW-0677">Repeat</keyword>
<protein>
    <submittedName>
        <fullName evidence="7">Col_cuticle_N domain-containing protein</fullName>
    </submittedName>
</protein>
<organism evidence="7">
    <name type="scientific">Brugia timori</name>
    <dbReference type="NCBI Taxonomy" id="42155"/>
    <lineage>
        <taxon>Eukaryota</taxon>
        <taxon>Metazoa</taxon>
        <taxon>Ecdysozoa</taxon>
        <taxon>Nematoda</taxon>
        <taxon>Chromadorea</taxon>
        <taxon>Rhabditida</taxon>
        <taxon>Spirurina</taxon>
        <taxon>Spiruromorpha</taxon>
        <taxon>Filarioidea</taxon>
        <taxon>Onchocercidae</taxon>
        <taxon>Brugia</taxon>
    </lineage>
</organism>
<keyword evidence="3" id="KW-0812">Transmembrane</keyword>
<dbReference type="PANTHER" id="PTHR24637">
    <property type="entry name" value="COLLAGEN"/>
    <property type="match status" value="1"/>
</dbReference>
<dbReference type="WBParaSite" id="BTMF_0000436701-mRNA-1">
    <property type="protein sequence ID" value="BTMF_0000436701-mRNA-1"/>
    <property type="gene ID" value="BTMF_0000436701"/>
</dbReference>
<dbReference type="Pfam" id="PF01484">
    <property type="entry name" value="Col_cuticle_N"/>
    <property type="match status" value="1"/>
</dbReference>
<evidence type="ECO:0000313" key="7">
    <source>
        <dbReference type="WBParaSite" id="BTMF_0000436701-mRNA-1"/>
    </source>
</evidence>
<keyword evidence="6" id="KW-1185">Reference proteome</keyword>
<evidence type="ECO:0000259" key="4">
    <source>
        <dbReference type="SMART" id="SM01088"/>
    </source>
</evidence>
<dbReference type="AlphaFoldDB" id="A0A0R3QDD1"/>